<protein>
    <submittedName>
        <fullName evidence="3">Serine hydrolase</fullName>
    </submittedName>
</protein>
<feature type="compositionally biased region" description="Low complexity" evidence="1">
    <location>
        <begin position="437"/>
        <end position="453"/>
    </location>
</feature>
<proteinExistence type="predicted"/>
<keyword evidence="3" id="KW-0378">Hydrolase</keyword>
<evidence type="ECO:0000256" key="1">
    <source>
        <dbReference type="SAM" id="MobiDB-lite"/>
    </source>
</evidence>
<evidence type="ECO:0000313" key="4">
    <source>
        <dbReference type="Proteomes" id="UP000442714"/>
    </source>
</evidence>
<sequence>MAYGMFEADQLSRRSLLRGGAMLGVGSALAGFPMGTAAFAQVDSTTWPIIRGKISEYVGGGKVANMVAALGWGQDPFELISQGTLQIDGLTPANADSLYRIYSMTKPITGIATMMLVEDGELTLDTPLAEILPAFANMQVQKEYDGAITEDNLEPANGPITIRQLLTHTAGLGYGIVQTGPIKQAYESNGVSPGQVSRIPIPGIGRAEPAESLEKFADELAKLPLVYQPGTKWSYSVGLDLLGRVIEVVSGMSFDAFLSQRLFQPCGMDSTWFKVPASEVSRFTTNYAIFNGIPLPIDPAAGSIYLDDPAFPFGGAGLVSSPSDYDRFLRMLVGKGEIDGTRVMEASTVEIATSDILPSTADVTGTWVEGQRFGAGGRVTGTAFGWGGAAGTAAFADMESGLRAAMFTQYMPSNAYPIQQDFPRWVLQDLAKMQSDAAAAEAAEAVDPADGAAQPAEANNS</sequence>
<dbReference type="InterPro" id="IPR050789">
    <property type="entry name" value="Diverse_Enzym_Activities"/>
</dbReference>
<evidence type="ECO:0000313" key="3">
    <source>
        <dbReference type="EMBL" id="MXO90712.1"/>
    </source>
</evidence>
<dbReference type="AlphaFoldDB" id="A0A844ZTU1"/>
<reference evidence="3 4" key="1">
    <citation type="submission" date="2019-12" db="EMBL/GenBank/DDBJ databases">
        <title>Genomic-based taxomic classification of the family Erythrobacteraceae.</title>
        <authorList>
            <person name="Xu L."/>
        </authorList>
    </citation>
    <scope>NUCLEOTIDE SEQUENCE [LARGE SCALE GENOMIC DNA]</scope>
    <source>
        <strain evidence="3 4">KCTC 52763</strain>
    </source>
</reference>
<accession>A0A844ZTU1</accession>
<dbReference type="PANTHER" id="PTHR43283:SF3">
    <property type="entry name" value="BETA-LACTAMASE FAMILY PROTEIN (AFU_ORTHOLOGUE AFUA_5G07500)"/>
    <property type="match status" value="1"/>
</dbReference>
<dbReference type="Proteomes" id="UP000442714">
    <property type="component" value="Unassembled WGS sequence"/>
</dbReference>
<organism evidence="3 4">
    <name type="scientific">Pontixanthobacter aquaemixtae</name>
    <dbReference type="NCBI Taxonomy" id="1958940"/>
    <lineage>
        <taxon>Bacteria</taxon>
        <taxon>Pseudomonadati</taxon>
        <taxon>Pseudomonadota</taxon>
        <taxon>Alphaproteobacteria</taxon>
        <taxon>Sphingomonadales</taxon>
        <taxon>Erythrobacteraceae</taxon>
        <taxon>Pontixanthobacter</taxon>
    </lineage>
</organism>
<dbReference type="PANTHER" id="PTHR43283">
    <property type="entry name" value="BETA-LACTAMASE-RELATED"/>
    <property type="match status" value="1"/>
</dbReference>
<dbReference type="Pfam" id="PF00144">
    <property type="entry name" value="Beta-lactamase"/>
    <property type="match status" value="1"/>
</dbReference>
<evidence type="ECO:0000259" key="2">
    <source>
        <dbReference type="Pfam" id="PF00144"/>
    </source>
</evidence>
<dbReference type="InterPro" id="IPR012338">
    <property type="entry name" value="Beta-lactam/transpept-like"/>
</dbReference>
<comment type="caution">
    <text evidence="3">The sequence shown here is derived from an EMBL/GenBank/DDBJ whole genome shotgun (WGS) entry which is preliminary data.</text>
</comment>
<dbReference type="Gene3D" id="3.40.710.10">
    <property type="entry name" value="DD-peptidase/beta-lactamase superfamily"/>
    <property type="match status" value="1"/>
</dbReference>
<dbReference type="InterPro" id="IPR001466">
    <property type="entry name" value="Beta-lactam-related"/>
</dbReference>
<dbReference type="RefSeq" id="WP_160604191.1">
    <property type="nucleotide sequence ID" value="NZ_WTYX01000001.1"/>
</dbReference>
<dbReference type="OrthoDB" id="9808046at2"/>
<feature type="domain" description="Beta-lactamase-related" evidence="2">
    <location>
        <begin position="59"/>
        <end position="416"/>
    </location>
</feature>
<dbReference type="GO" id="GO:0016787">
    <property type="term" value="F:hydrolase activity"/>
    <property type="evidence" value="ECO:0007669"/>
    <property type="project" value="UniProtKB-KW"/>
</dbReference>
<feature type="region of interest" description="Disordered" evidence="1">
    <location>
        <begin position="437"/>
        <end position="461"/>
    </location>
</feature>
<gene>
    <name evidence="3" type="ORF">GRI41_07760</name>
</gene>
<name>A0A844ZTU1_9SPHN</name>
<keyword evidence="4" id="KW-1185">Reference proteome</keyword>
<dbReference type="InterPro" id="IPR006311">
    <property type="entry name" value="TAT_signal"/>
</dbReference>
<dbReference type="PROSITE" id="PS51318">
    <property type="entry name" value="TAT"/>
    <property type="match status" value="1"/>
</dbReference>
<dbReference type="EMBL" id="WTYX01000001">
    <property type="protein sequence ID" value="MXO90712.1"/>
    <property type="molecule type" value="Genomic_DNA"/>
</dbReference>
<dbReference type="SUPFAM" id="SSF56601">
    <property type="entry name" value="beta-lactamase/transpeptidase-like"/>
    <property type="match status" value="1"/>
</dbReference>